<dbReference type="InterPro" id="IPR001486">
    <property type="entry name" value="Hemoglobin_trunc"/>
</dbReference>
<dbReference type="CDD" id="cd00454">
    <property type="entry name" value="TrHb1_N"/>
    <property type="match status" value="1"/>
</dbReference>
<comment type="caution">
    <text evidence="7">The sequence shown here is derived from an EMBL/GenBank/DDBJ whole genome shotgun (WGS) entry which is preliminary data.</text>
</comment>
<dbReference type="AlphaFoldDB" id="A0A558D485"/>
<proteinExistence type="predicted"/>
<comment type="cofactor">
    <cofactor evidence="1">
        <name>heme</name>
        <dbReference type="ChEBI" id="CHEBI:30413"/>
    </cofactor>
</comment>
<evidence type="ECO:0000256" key="3">
    <source>
        <dbReference type="ARBA" id="ARBA00022617"/>
    </source>
</evidence>
<dbReference type="Gene3D" id="1.10.490.10">
    <property type="entry name" value="Globins"/>
    <property type="match status" value="1"/>
</dbReference>
<accession>A0A558D485</accession>
<feature type="binding site" description="distal binding residue" evidence="6">
    <location>
        <position position="73"/>
    </location>
    <ligand>
        <name>heme</name>
        <dbReference type="ChEBI" id="CHEBI:30413"/>
    </ligand>
    <ligandPart>
        <name>Fe</name>
        <dbReference type="ChEBI" id="CHEBI:18248"/>
    </ligandPart>
</feature>
<organism evidence="7 8">
    <name type="scientific">Sedimenticola thiotaurini</name>
    <dbReference type="NCBI Taxonomy" id="1543721"/>
    <lineage>
        <taxon>Bacteria</taxon>
        <taxon>Pseudomonadati</taxon>
        <taxon>Pseudomonadota</taxon>
        <taxon>Gammaproteobacteria</taxon>
        <taxon>Chromatiales</taxon>
        <taxon>Sedimenticolaceae</taxon>
        <taxon>Sedimenticola</taxon>
    </lineage>
</organism>
<dbReference type="GO" id="GO:0015671">
    <property type="term" value="P:oxygen transport"/>
    <property type="evidence" value="ECO:0007669"/>
    <property type="project" value="InterPro"/>
</dbReference>
<gene>
    <name evidence="7" type="ORF">FHK82_07655</name>
</gene>
<sequence>MTESLYERLGGTEGITQIASDAVDNHLANPAIATRYENAKASVDEMKNAAATFFIAGTGGPNCYEGKNLLDAHKGMNINGTEFMAVLDDILGALQKNGISQKVQEEVLFILYSMRGEIVRV</sequence>
<dbReference type="GO" id="GO:0046872">
    <property type="term" value="F:metal ion binding"/>
    <property type="evidence" value="ECO:0007669"/>
    <property type="project" value="UniProtKB-KW"/>
</dbReference>
<protein>
    <submittedName>
        <fullName evidence="7">Group 1 truncated hemoglobin</fullName>
    </submittedName>
</protein>
<dbReference type="EMBL" id="VMRY01000028">
    <property type="protein sequence ID" value="TVT55803.1"/>
    <property type="molecule type" value="Genomic_DNA"/>
</dbReference>
<dbReference type="InterPro" id="IPR012292">
    <property type="entry name" value="Globin/Proto"/>
</dbReference>
<evidence type="ECO:0000313" key="8">
    <source>
        <dbReference type="Proteomes" id="UP000317355"/>
    </source>
</evidence>
<evidence type="ECO:0000256" key="2">
    <source>
        <dbReference type="ARBA" id="ARBA00022448"/>
    </source>
</evidence>
<dbReference type="InterPro" id="IPR019795">
    <property type="entry name" value="Globin_bac-like_CS"/>
</dbReference>
<dbReference type="GO" id="GO:0020037">
    <property type="term" value="F:heme binding"/>
    <property type="evidence" value="ECO:0007669"/>
    <property type="project" value="InterPro"/>
</dbReference>
<dbReference type="Pfam" id="PF01152">
    <property type="entry name" value="Bac_globin"/>
    <property type="match status" value="1"/>
</dbReference>
<evidence type="ECO:0000256" key="1">
    <source>
        <dbReference type="ARBA" id="ARBA00001971"/>
    </source>
</evidence>
<keyword evidence="4 6" id="KW-0479">Metal-binding</keyword>
<dbReference type="SUPFAM" id="SSF46458">
    <property type="entry name" value="Globin-like"/>
    <property type="match status" value="1"/>
</dbReference>
<evidence type="ECO:0000256" key="6">
    <source>
        <dbReference type="PIRSR" id="PIRSR601486-1"/>
    </source>
</evidence>
<dbReference type="Proteomes" id="UP000317355">
    <property type="component" value="Unassembled WGS sequence"/>
</dbReference>
<keyword evidence="5 6" id="KW-0408">Iron</keyword>
<dbReference type="PROSITE" id="PS01213">
    <property type="entry name" value="GLOBIN_FAM_2"/>
    <property type="match status" value="1"/>
</dbReference>
<evidence type="ECO:0000256" key="4">
    <source>
        <dbReference type="ARBA" id="ARBA00022723"/>
    </source>
</evidence>
<dbReference type="InterPro" id="IPR009050">
    <property type="entry name" value="Globin-like_sf"/>
</dbReference>
<name>A0A558D485_9GAMM</name>
<keyword evidence="3 6" id="KW-0349">Heme</keyword>
<evidence type="ECO:0000313" key="7">
    <source>
        <dbReference type="EMBL" id="TVT55803.1"/>
    </source>
</evidence>
<keyword evidence="2" id="KW-0813">Transport</keyword>
<dbReference type="GO" id="GO:0019825">
    <property type="term" value="F:oxygen binding"/>
    <property type="evidence" value="ECO:0007669"/>
    <property type="project" value="InterPro"/>
</dbReference>
<reference evidence="7 8" key="1">
    <citation type="submission" date="2019-07" db="EMBL/GenBank/DDBJ databases">
        <title>The pathways for chlorine oxyanion respiration interact through the shared metabolite chlorate.</title>
        <authorList>
            <person name="Barnum T.P."/>
            <person name="Cheng Y."/>
            <person name="Hill K.A."/>
            <person name="Lucas L.N."/>
            <person name="Carlson H.K."/>
            <person name="Coates J.D."/>
        </authorList>
    </citation>
    <scope>NUCLEOTIDE SEQUENCE [LARGE SCALE GENOMIC DNA]</scope>
    <source>
        <strain evidence="7">BK-3</strain>
    </source>
</reference>
<evidence type="ECO:0000256" key="5">
    <source>
        <dbReference type="ARBA" id="ARBA00023004"/>
    </source>
</evidence>